<evidence type="ECO:0000313" key="13">
    <source>
        <dbReference type="Proteomes" id="UP000030742"/>
    </source>
</evidence>
<evidence type="ECO:0000256" key="1">
    <source>
        <dbReference type="ARBA" id="ARBA00004245"/>
    </source>
</evidence>
<gene>
    <name evidence="11" type="primary">109536692</name>
    <name evidence="10" type="ORF">D910_03352</name>
    <name evidence="9" type="ORF">YQE_05631</name>
</gene>
<reference evidence="11" key="2">
    <citation type="submission" date="2024-08" db="UniProtKB">
        <authorList>
            <consortium name="EnsemblMetazoa"/>
        </authorList>
    </citation>
    <scope>IDENTIFICATION</scope>
</reference>
<dbReference type="STRING" id="77166.N6TCC0"/>
<evidence type="ECO:0000256" key="6">
    <source>
        <dbReference type="ARBA" id="ARBA00023212"/>
    </source>
</evidence>
<organism evidence="9">
    <name type="scientific">Dendroctonus ponderosae</name>
    <name type="common">Mountain pine beetle</name>
    <dbReference type="NCBI Taxonomy" id="77166"/>
    <lineage>
        <taxon>Eukaryota</taxon>
        <taxon>Metazoa</taxon>
        <taxon>Ecdysozoa</taxon>
        <taxon>Arthropoda</taxon>
        <taxon>Hexapoda</taxon>
        <taxon>Insecta</taxon>
        <taxon>Pterygota</taxon>
        <taxon>Neoptera</taxon>
        <taxon>Endopterygota</taxon>
        <taxon>Coleoptera</taxon>
        <taxon>Polyphaga</taxon>
        <taxon>Cucujiformia</taxon>
        <taxon>Curculionidae</taxon>
        <taxon>Scolytinae</taxon>
        <taxon>Dendroctonus</taxon>
    </lineage>
</organism>
<dbReference type="Proteomes" id="UP000019118">
    <property type="component" value="Unassembled WGS sequence"/>
</dbReference>
<reference evidence="12 13" key="1">
    <citation type="journal article" date="2013" name="Genome Biol.">
        <title>Draft genome of the mountain pine beetle, Dendroctonus ponderosae Hopkins, a major forest pest.</title>
        <authorList>
            <person name="Keeling C.I."/>
            <person name="Yuen M.M."/>
            <person name="Liao N.Y."/>
            <person name="Docking T.R."/>
            <person name="Chan S.K."/>
            <person name="Taylor G.A."/>
            <person name="Palmquist D.L."/>
            <person name="Jackman S.D."/>
            <person name="Nguyen A."/>
            <person name="Li M."/>
            <person name="Henderson H."/>
            <person name="Janes J.K."/>
            <person name="Zhao Y."/>
            <person name="Pandoh P."/>
            <person name="Moore R."/>
            <person name="Sperling F.A."/>
            <person name="Huber D.P."/>
            <person name="Birol I."/>
            <person name="Jones S.J."/>
            <person name="Bohlmann J."/>
        </authorList>
    </citation>
    <scope>NUCLEOTIDE SEQUENCE</scope>
</reference>
<dbReference type="PANTHER" id="PTHR16056">
    <property type="entry name" value="REGULATOR OF MICROTUBULE DYNAMICS PROTEIN"/>
    <property type="match status" value="1"/>
</dbReference>
<protein>
    <recommendedName>
        <fullName evidence="7">Regulator of microtubule dynamics protein 1</fullName>
    </recommendedName>
    <alternativeName>
        <fullName evidence="8">Protein FAM82B</fullName>
    </alternativeName>
</protein>
<dbReference type="KEGG" id="dpa:109536692"/>
<evidence type="ECO:0000256" key="4">
    <source>
        <dbReference type="ARBA" id="ARBA00022737"/>
    </source>
</evidence>
<dbReference type="Gene3D" id="1.25.40.10">
    <property type="entry name" value="Tetratricopeptide repeat domain"/>
    <property type="match status" value="1"/>
</dbReference>
<accession>N6TCC0</accession>
<dbReference type="EMBL" id="KB740928">
    <property type="protein sequence ID" value="ENN77954.1"/>
    <property type="molecule type" value="Genomic_DNA"/>
</dbReference>
<dbReference type="GO" id="GO:0005876">
    <property type="term" value="C:spindle microtubule"/>
    <property type="evidence" value="ECO:0007669"/>
    <property type="project" value="TreeGrafter"/>
</dbReference>
<evidence type="ECO:0000256" key="8">
    <source>
        <dbReference type="ARBA" id="ARBA00041958"/>
    </source>
</evidence>
<dbReference type="Proteomes" id="UP000030742">
    <property type="component" value="Unassembled WGS sequence"/>
</dbReference>
<dbReference type="EnsemblMetazoa" id="XM_019903012.1">
    <property type="protein sequence ID" value="XP_019758571.1"/>
    <property type="gene ID" value="LOC109536692"/>
</dbReference>
<evidence type="ECO:0000313" key="11">
    <source>
        <dbReference type="EnsemblMetazoa" id="XP_019758571.1"/>
    </source>
</evidence>
<evidence type="ECO:0000313" key="12">
    <source>
        <dbReference type="Proteomes" id="UP000019118"/>
    </source>
</evidence>
<dbReference type="InterPro" id="IPR011990">
    <property type="entry name" value="TPR-like_helical_dom_sf"/>
</dbReference>
<dbReference type="SUPFAM" id="SSF48452">
    <property type="entry name" value="TPR-like"/>
    <property type="match status" value="1"/>
</dbReference>
<comment type="subunit">
    <text evidence="2">Interacts with microtubules.</text>
</comment>
<evidence type="ECO:0000313" key="10">
    <source>
        <dbReference type="EMBL" id="ERL85937.1"/>
    </source>
</evidence>
<dbReference type="EMBL" id="KB631763">
    <property type="protein sequence ID" value="ERL85937.1"/>
    <property type="molecule type" value="Genomic_DNA"/>
</dbReference>
<keyword evidence="3" id="KW-0963">Cytoplasm</keyword>
<dbReference type="GO" id="GO:0008017">
    <property type="term" value="F:microtubule binding"/>
    <property type="evidence" value="ECO:0007669"/>
    <property type="project" value="TreeGrafter"/>
</dbReference>
<name>N6TCC0_DENPD</name>
<dbReference type="OMA" id="GANKWYG"/>
<proteinExistence type="predicted"/>
<dbReference type="HOGENOM" id="CLU_046369_1_0_1"/>
<keyword evidence="5" id="KW-0802">TPR repeat</keyword>
<keyword evidence="6" id="KW-0206">Cytoskeleton</keyword>
<evidence type="ECO:0000313" key="9">
    <source>
        <dbReference type="EMBL" id="ENN77954.1"/>
    </source>
</evidence>
<dbReference type="InterPro" id="IPR049039">
    <property type="entry name" value="RMD1-3_a_helical_rpt"/>
</dbReference>
<feature type="non-terminal residue" evidence="9">
    <location>
        <position position="1"/>
    </location>
</feature>
<keyword evidence="12" id="KW-1185">Reference proteome</keyword>
<dbReference type="GO" id="GO:0097431">
    <property type="term" value="C:mitotic spindle pole"/>
    <property type="evidence" value="ECO:0007669"/>
    <property type="project" value="TreeGrafter"/>
</dbReference>
<dbReference type="Pfam" id="PF21033">
    <property type="entry name" value="RMD1-3"/>
    <property type="match status" value="1"/>
</dbReference>
<evidence type="ECO:0000256" key="3">
    <source>
        <dbReference type="ARBA" id="ARBA00022490"/>
    </source>
</evidence>
<keyword evidence="4" id="KW-0677">Repeat</keyword>
<dbReference type="GO" id="GO:0005739">
    <property type="term" value="C:mitochondrion"/>
    <property type="evidence" value="ECO:0007669"/>
    <property type="project" value="TreeGrafter"/>
</dbReference>
<evidence type="ECO:0000256" key="2">
    <source>
        <dbReference type="ARBA" id="ARBA00011375"/>
    </source>
</evidence>
<evidence type="ECO:0000256" key="7">
    <source>
        <dbReference type="ARBA" id="ARBA00039966"/>
    </source>
</evidence>
<sequence length="290" mass="34119">MKHLQKPICFLLEISLIEFVKDKLPFFANPEDKIAKYWESQSRTEIIQKADKMFNEGKYMDVYEALNRMKYSKDFEVVWRLSRALYNLSLHTDLTSEIRKAMIGEAHNILESVNTIGNGQSNYHKWMAVISNAKNGFEGLEMKIKEYPNIRNHLIKACDSDPQDFAVQYMLGRWHYEIANLTWFQRKIAKYLYTEPPDASHQEAYKYLNNAEELRPRSFIPNIYILGCACMKLGQYYRAKYYLNLTLGIPAHNECERCCASGAQNLLRKLEKYDLGKDLLYENPHFSFEN</sequence>
<dbReference type="AlphaFoldDB" id="N6TCC0"/>
<evidence type="ECO:0000256" key="5">
    <source>
        <dbReference type="ARBA" id="ARBA00022803"/>
    </source>
</evidence>
<comment type="subcellular location">
    <subcellularLocation>
        <location evidence="1">Cytoplasm</location>
        <location evidence="1">Cytoskeleton</location>
    </subcellularLocation>
</comment>
<dbReference type="OrthoDB" id="69711at2759"/>
<dbReference type="PANTHER" id="PTHR16056:SF16">
    <property type="entry name" value="REGULATOR OF MICROTUBULE DYNAMICS PROTEIN 1"/>
    <property type="match status" value="1"/>
</dbReference>